<dbReference type="SMART" id="SM00257">
    <property type="entry name" value="LysM"/>
    <property type="match status" value="1"/>
</dbReference>
<feature type="domain" description="LysM" evidence="2">
    <location>
        <begin position="66"/>
        <end position="110"/>
    </location>
</feature>
<dbReference type="PROSITE" id="PS51782">
    <property type="entry name" value="LYSM"/>
    <property type="match status" value="1"/>
</dbReference>
<dbReference type="SUPFAM" id="SSF54106">
    <property type="entry name" value="LysM domain"/>
    <property type="match status" value="1"/>
</dbReference>
<accession>A0ABW1IJT9</accession>
<gene>
    <name evidence="3" type="ORF">ACFPXP_02450</name>
</gene>
<dbReference type="PANTHER" id="PTHR39160">
    <property type="entry name" value="CELL WALL-BINDING PROTEIN YOCH"/>
    <property type="match status" value="1"/>
</dbReference>
<dbReference type="Pfam" id="PF01476">
    <property type="entry name" value="LysM"/>
    <property type="match status" value="1"/>
</dbReference>
<dbReference type="Proteomes" id="UP001596250">
    <property type="component" value="Unassembled WGS sequence"/>
</dbReference>
<dbReference type="SUPFAM" id="SSF50685">
    <property type="entry name" value="Barwin-like endoglucanases"/>
    <property type="match status" value="1"/>
</dbReference>
<dbReference type="PANTHER" id="PTHR39160:SF4">
    <property type="entry name" value="RESUSCITATION-PROMOTING FACTOR RPFB"/>
    <property type="match status" value="1"/>
</dbReference>
<reference evidence="4" key="1">
    <citation type="journal article" date="2019" name="Int. J. Syst. Evol. Microbiol.">
        <title>The Global Catalogue of Microorganisms (GCM) 10K type strain sequencing project: providing services to taxonomists for standard genome sequencing and annotation.</title>
        <authorList>
            <consortium name="The Broad Institute Genomics Platform"/>
            <consortium name="The Broad Institute Genome Sequencing Center for Infectious Disease"/>
            <person name="Wu L."/>
            <person name="Ma J."/>
        </authorList>
    </citation>
    <scope>NUCLEOTIDE SEQUENCE [LARGE SCALE GENOMIC DNA]</scope>
    <source>
        <strain evidence="4">CCM 8749</strain>
    </source>
</reference>
<evidence type="ECO:0000256" key="1">
    <source>
        <dbReference type="ARBA" id="ARBA00022729"/>
    </source>
</evidence>
<dbReference type="InterPro" id="IPR010611">
    <property type="entry name" value="3D_dom"/>
</dbReference>
<comment type="caution">
    <text evidence="3">The sequence shown here is derived from an EMBL/GenBank/DDBJ whole genome shotgun (WGS) entry which is preliminary data.</text>
</comment>
<evidence type="ECO:0000313" key="3">
    <source>
        <dbReference type="EMBL" id="MFC5985322.1"/>
    </source>
</evidence>
<dbReference type="CDD" id="cd14667">
    <property type="entry name" value="3D_containing_proteins"/>
    <property type="match status" value="1"/>
</dbReference>
<dbReference type="RefSeq" id="WP_379892047.1">
    <property type="nucleotide sequence ID" value="NZ_CBCSCT010000022.1"/>
</dbReference>
<keyword evidence="4" id="KW-1185">Reference proteome</keyword>
<dbReference type="InterPro" id="IPR018392">
    <property type="entry name" value="LysM"/>
</dbReference>
<dbReference type="InterPro" id="IPR036908">
    <property type="entry name" value="RlpA-like_sf"/>
</dbReference>
<dbReference type="InterPro" id="IPR051933">
    <property type="entry name" value="Resuscitation_pf_RpfB"/>
</dbReference>
<dbReference type="Gene3D" id="2.40.40.10">
    <property type="entry name" value="RlpA-like domain"/>
    <property type="match status" value="1"/>
</dbReference>
<dbReference type="PROSITE" id="PS51257">
    <property type="entry name" value="PROKAR_LIPOPROTEIN"/>
    <property type="match status" value="1"/>
</dbReference>
<sequence length="243" mass="26090">MNFKRIGIWLIGCLIGFAIPTTGAYACTLENGSFCYYGGLLQSQFIGGKSIVSTLASPKADTEAAISYTVKAGDTLYRISKRYNTSVDVLMLENKISDPSLLQVGQKLKISSGTHSVETLLTGKKGGIEKVLNATLTAYTAGVESTGKSPSHPAYGITSSGTRVEEGRTIAVDPDVIPIGSLVYIEDIGVRTAEDTGSAIQGARVDVYMEDLDEALQFGVQKNKKVYVLYTPDDHKKNRNMTS</sequence>
<evidence type="ECO:0000313" key="4">
    <source>
        <dbReference type="Proteomes" id="UP001596250"/>
    </source>
</evidence>
<proteinExistence type="predicted"/>
<dbReference type="Gene3D" id="3.10.350.10">
    <property type="entry name" value="LysM domain"/>
    <property type="match status" value="1"/>
</dbReference>
<protein>
    <submittedName>
        <fullName evidence="3">3D domain-containing protein</fullName>
    </submittedName>
</protein>
<dbReference type="EMBL" id="JBHSQV010000013">
    <property type="protein sequence ID" value="MFC5985322.1"/>
    <property type="molecule type" value="Genomic_DNA"/>
</dbReference>
<dbReference type="CDD" id="cd00118">
    <property type="entry name" value="LysM"/>
    <property type="match status" value="1"/>
</dbReference>
<organism evidence="3 4">
    <name type="scientific">Marinicrinis lubricantis</name>
    <dbReference type="NCBI Taxonomy" id="2086470"/>
    <lineage>
        <taxon>Bacteria</taxon>
        <taxon>Bacillati</taxon>
        <taxon>Bacillota</taxon>
        <taxon>Bacilli</taxon>
        <taxon>Bacillales</taxon>
        <taxon>Paenibacillaceae</taxon>
    </lineage>
</organism>
<keyword evidence="1" id="KW-0732">Signal</keyword>
<evidence type="ECO:0000259" key="2">
    <source>
        <dbReference type="PROSITE" id="PS51782"/>
    </source>
</evidence>
<dbReference type="Pfam" id="PF06725">
    <property type="entry name" value="3D"/>
    <property type="match status" value="1"/>
</dbReference>
<name>A0ABW1IJT9_9BACL</name>
<dbReference type="InterPro" id="IPR059180">
    <property type="entry name" value="3D_YorM"/>
</dbReference>
<dbReference type="InterPro" id="IPR036779">
    <property type="entry name" value="LysM_dom_sf"/>
</dbReference>